<organism evidence="1">
    <name type="scientific">viral metagenome</name>
    <dbReference type="NCBI Taxonomy" id="1070528"/>
    <lineage>
        <taxon>unclassified sequences</taxon>
        <taxon>metagenomes</taxon>
        <taxon>organismal metagenomes</taxon>
    </lineage>
</organism>
<accession>A0A6H1ZSG9</accession>
<sequence>MVSMKKIIEKEDKSIGNIKSVFIAKDLKAQQHRRFSPLEASGNVALGFYRGKAQGVYETYRWLKKKYPKAAKAVFDNLIPESGRRR</sequence>
<reference evidence="1" key="1">
    <citation type="submission" date="2020-03" db="EMBL/GenBank/DDBJ databases">
        <title>The deep terrestrial virosphere.</title>
        <authorList>
            <person name="Holmfeldt K."/>
            <person name="Nilsson E."/>
            <person name="Simone D."/>
            <person name="Lopez-Fernandez M."/>
            <person name="Wu X."/>
            <person name="de Brujin I."/>
            <person name="Lundin D."/>
            <person name="Andersson A."/>
            <person name="Bertilsson S."/>
            <person name="Dopson M."/>
        </authorList>
    </citation>
    <scope>NUCLEOTIDE SEQUENCE</scope>
    <source>
        <strain evidence="1">TM448A01654</strain>
    </source>
</reference>
<protein>
    <submittedName>
        <fullName evidence="1">Uncharacterized protein</fullName>
    </submittedName>
</protein>
<gene>
    <name evidence="1" type="ORF">TM448A01654_0017</name>
</gene>
<name>A0A6H1ZSG9_9ZZZZ</name>
<dbReference type="AlphaFoldDB" id="A0A6H1ZSG9"/>
<evidence type="ECO:0000313" key="1">
    <source>
        <dbReference type="EMBL" id="QJA50257.1"/>
    </source>
</evidence>
<dbReference type="EMBL" id="MT144183">
    <property type="protein sequence ID" value="QJA50257.1"/>
    <property type="molecule type" value="Genomic_DNA"/>
</dbReference>
<proteinExistence type="predicted"/>